<dbReference type="PROSITE" id="PS50969">
    <property type="entry name" value="FCP1"/>
    <property type="match status" value="1"/>
</dbReference>
<evidence type="ECO:0000256" key="3">
    <source>
        <dbReference type="ARBA" id="ARBA00023242"/>
    </source>
</evidence>
<evidence type="ECO:0000313" key="11">
    <source>
        <dbReference type="Proteomes" id="UP000054477"/>
    </source>
</evidence>
<protein>
    <recommendedName>
        <fullName evidence="6">RNA polymerase II subunit A C-terminal domain phosphatase</fullName>
        <ecNumber evidence="6">3.1.3.16</ecNumber>
    </recommendedName>
</protein>
<feature type="region of interest" description="Disordered" evidence="7">
    <location>
        <begin position="383"/>
        <end position="402"/>
    </location>
</feature>
<feature type="compositionally biased region" description="Acidic residues" evidence="7">
    <location>
        <begin position="813"/>
        <end position="829"/>
    </location>
</feature>
<feature type="compositionally biased region" description="Polar residues" evidence="7">
    <location>
        <begin position="383"/>
        <end position="398"/>
    </location>
</feature>
<feature type="region of interest" description="Disordered" evidence="7">
    <location>
        <begin position="701"/>
        <end position="840"/>
    </location>
</feature>
<feature type="region of interest" description="Disordered" evidence="7">
    <location>
        <begin position="645"/>
        <end position="672"/>
    </location>
</feature>
<feature type="region of interest" description="Disordered" evidence="7">
    <location>
        <begin position="195"/>
        <end position="218"/>
    </location>
</feature>
<proteinExistence type="predicted"/>
<dbReference type="Pfam" id="PF12738">
    <property type="entry name" value="PTCB-BRCT"/>
    <property type="match status" value="1"/>
</dbReference>
<evidence type="ECO:0000256" key="7">
    <source>
        <dbReference type="SAM" id="MobiDB-lite"/>
    </source>
</evidence>
<evidence type="ECO:0000313" key="10">
    <source>
        <dbReference type="EMBL" id="KIK02010.1"/>
    </source>
</evidence>
<name>A0A0C9WSZ9_9AGAR</name>
<evidence type="ECO:0000256" key="4">
    <source>
        <dbReference type="ARBA" id="ARBA00047761"/>
    </source>
</evidence>
<gene>
    <name evidence="10" type="ORF">K443DRAFT_6426</name>
</gene>
<keyword evidence="11" id="KW-1185">Reference proteome</keyword>
<keyword evidence="2 6" id="KW-0378">Hydrolase</keyword>
<dbReference type="CDD" id="cd07521">
    <property type="entry name" value="HAD_FCP1-like"/>
    <property type="match status" value="1"/>
</dbReference>
<organism evidence="10 11">
    <name type="scientific">Laccaria amethystina LaAM-08-1</name>
    <dbReference type="NCBI Taxonomy" id="1095629"/>
    <lineage>
        <taxon>Eukaryota</taxon>
        <taxon>Fungi</taxon>
        <taxon>Dikarya</taxon>
        <taxon>Basidiomycota</taxon>
        <taxon>Agaricomycotina</taxon>
        <taxon>Agaricomycetes</taxon>
        <taxon>Agaricomycetidae</taxon>
        <taxon>Agaricales</taxon>
        <taxon>Agaricineae</taxon>
        <taxon>Hydnangiaceae</taxon>
        <taxon>Laccaria</taxon>
    </lineage>
</organism>
<dbReference type="NCBIfam" id="TIGR02250">
    <property type="entry name" value="FCP1_euk"/>
    <property type="match status" value="1"/>
</dbReference>
<dbReference type="CDD" id="cd17729">
    <property type="entry name" value="BRCT_CTDP1"/>
    <property type="match status" value="1"/>
</dbReference>
<dbReference type="InterPro" id="IPR001357">
    <property type="entry name" value="BRCT_dom"/>
</dbReference>
<feature type="domain" description="BRCT" evidence="8">
    <location>
        <begin position="543"/>
        <end position="636"/>
    </location>
</feature>
<dbReference type="SUPFAM" id="SSF56784">
    <property type="entry name" value="HAD-like"/>
    <property type="match status" value="1"/>
</dbReference>
<dbReference type="SMART" id="SM00292">
    <property type="entry name" value="BRCT"/>
    <property type="match status" value="1"/>
</dbReference>
<evidence type="ECO:0000256" key="2">
    <source>
        <dbReference type="ARBA" id="ARBA00022801"/>
    </source>
</evidence>
<comment type="catalytic activity">
    <reaction evidence="5 6">
        <text>O-phospho-L-threonyl-[protein] + H2O = L-threonyl-[protein] + phosphate</text>
        <dbReference type="Rhea" id="RHEA:47004"/>
        <dbReference type="Rhea" id="RHEA-COMP:11060"/>
        <dbReference type="Rhea" id="RHEA-COMP:11605"/>
        <dbReference type="ChEBI" id="CHEBI:15377"/>
        <dbReference type="ChEBI" id="CHEBI:30013"/>
        <dbReference type="ChEBI" id="CHEBI:43474"/>
        <dbReference type="ChEBI" id="CHEBI:61977"/>
        <dbReference type="EC" id="3.1.3.16"/>
    </reaction>
</comment>
<comment type="function">
    <text evidence="6">This promotes the activity of RNA polymerase II.</text>
</comment>
<dbReference type="Gene3D" id="3.40.50.1000">
    <property type="entry name" value="HAD superfamily/HAD-like"/>
    <property type="match status" value="1"/>
</dbReference>
<keyword evidence="3 6" id="KW-0539">Nucleus</keyword>
<dbReference type="EMBL" id="KN838598">
    <property type="protein sequence ID" value="KIK02010.1"/>
    <property type="molecule type" value="Genomic_DNA"/>
</dbReference>
<feature type="compositionally biased region" description="Basic and acidic residues" evidence="7">
    <location>
        <begin position="480"/>
        <end position="494"/>
    </location>
</feature>
<reference evidence="11" key="2">
    <citation type="submission" date="2015-01" db="EMBL/GenBank/DDBJ databases">
        <title>Evolutionary Origins and Diversification of the Mycorrhizal Mutualists.</title>
        <authorList>
            <consortium name="DOE Joint Genome Institute"/>
            <consortium name="Mycorrhizal Genomics Consortium"/>
            <person name="Kohler A."/>
            <person name="Kuo A."/>
            <person name="Nagy L.G."/>
            <person name="Floudas D."/>
            <person name="Copeland A."/>
            <person name="Barry K.W."/>
            <person name="Cichocki N."/>
            <person name="Veneault-Fourrey C."/>
            <person name="LaButti K."/>
            <person name="Lindquist E.A."/>
            <person name="Lipzen A."/>
            <person name="Lundell T."/>
            <person name="Morin E."/>
            <person name="Murat C."/>
            <person name="Riley R."/>
            <person name="Ohm R."/>
            <person name="Sun H."/>
            <person name="Tunlid A."/>
            <person name="Henrissat B."/>
            <person name="Grigoriev I.V."/>
            <person name="Hibbett D.S."/>
            <person name="Martin F."/>
        </authorList>
    </citation>
    <scope>NUCLEOTIDE SEQUENCE [LARGE SCALE GENOMIC DNA]</scope>
    <source>
        <strain evidence="11">LaAM-08-1</strain>
    </source>
</reference>
<dbReference type="GO" id="GO:0008420">
    <property type="term" value="F:RNA polymerase II CTD heptapeptide repeat phosphatase activity"/>
    <property type="evidence" value="ECO:0007669"/>
    <property type="project" value="UniProtKB-UniRule"/>
</dbReference>
<dbReference type="InterPro" id="IPR023214">
    <property type="entry name" value="HAD_sf"/>
</dbReference>
<dbReference type="EC" id="3.1.3.16" evidence="6"/>
<dbReference type="SUPFAM" id="SSF52113">
    <property type="entry name" value="BRCT domain"/>
    <property type="match status" value="1"/>
</dbReference>
<evidence type="ECO:0000259" key="8">
    <source>
        <dbReference type="PROSITE" id="PS50172"/>
    </source>
</evidence>
<feature type="compositionally biased region" description="Acidic residues" evidence="7">
    <location>
        <begin position="204"/>
        <end position="216"/>
    </location>
</feature>
<dbReference type="InterPro" id="IPR011947">
    <property type="entry name" value="FCP1_euk"/>
</dbReference>
<comment type="subcellular location">
    <subcellularLocation>
        <location evidence="1 6">Nucleus</location>
    </subcellularLocation>
</comment>
<reference evidence="10 11" key="1">
    <citation type="submission" date="2014-04" db="EMBL/GenBank/DDBJ databases">
        <authorList>
            <consortium name="DOE Joint Genome Institute"/>
            <person name="Kuo A."/>
            <person name="Kohler A."/>
            <person name="Nagy L.G."/>
            <person name="Floudas D."/>
            <person name="Copeland A."/>
            <person name="Barry K.W."/>
            <person name="Cichocki N."/>
            <person name="Veneault-Fourrey C."/>
            <person name="LaButti K."/>
            <person name="Lindquist E.A."/>
            <person name="Lipzen A."/>
            <person name="Lundell T."/>
            <person name="Morin E."/>
            <person name="Murat C."/>
            <person name="Sun H."/>
            <person name="Tunlid A."/>
            <person name="Henrissat B."/>
            <person name="Grigoriev I.V."/>
            <person name="Hibbett D.S."/>
            <person name="Martin F."/>
            <person name="Nordberg H.P."/>
            <person name="Cantor M.N."/>
            <person name="Hua S.X."/>
        </authorList>
    </citation>
    <scope>NUCLEOTIDE SEQUENCE [LARGE SCALE GENOMIC DNA]</scope>
    <source>
        <strain evidence="10 11">LaAM-08-1</strain>
    </source>
</reference>
<dbReference type="SMART" id="SM00577">
    <property type="entry name" value="CPDc"/>
    <property type="match status" value="1"/>
</dbReference>
<feature type="compositionally biased region" description="Polar residues" evidence="7">
    <location>
        <begin position="726"/>
        <end position="735"/>
    </location>
</feature>
<evidence type="ECO:0000256" key="1">
    <source>
        <dbReference type="ARBA" id="ARBA00004123"/>
    </source>
</evidence>
<dbReference type="InterPro" id="IPR036420">
    <property type="entry name" value="BRCT_dom_sf"/>
</dbReference>
<feature type="compositionally biased region" description="Acidic residues" evidence="7">
    <location>
        <begin position="661"/>
        <end position="672"/>
    </location>
</feature>
<dbReference type="PROSITE" id="PS50172">
    <property type="entry name" value="BRCT"/>
    <property type="match status" value="1"/>
</dbReference>
<accession>A0A0C9WSZ9</accession>
<dbReference type="InterPro" id="IPR036412">
    <property type="entry name" value="HAD-like_sf"/>
</dbReference>
<dbReference type="HOGENOM" id="CLU_007683_0_1_1"/>
<feature type="domain" description="FCP1 homology" evidence="9">
    <location>
        <begin position="154"/>
        <end position="378"/>
    </location>
</feature>
<dbReference type="Pfam" id="PF03031">
    <property type="entry name" value="NIF"/>
    <property type="match status" value="1"/>
</dbReference>
<dbReference type="Proteomes" id="UP000054477">
    <property type="component" value="Unassembled WGS sequence"/>
</dbReference>
<dbReference type="InterPro" id="IPR004274">
    <property type="entry name" value="FCP1_dom"/>
</dbReference>
<feature type="compositionally biased region" description="Basic and acidic residues" evidence="7">
    <location>
        <begin position="830"/>
        <end position="840"/>
    </location>
</feature>
<dbReference type="PANTHER" id="PTHR23081">
    <property type="entry name" value="RNA POLYMERASE II CTD PHOSPHATASE"/>
    <property type="match status" value="1"/>
</dbReference>
<sequence length="840" mass="93311">MESSPTDLYLPQSLPYPIKLTSIDATPNSTIKRGTRLLSYSFIHLSNGTQETRFGTWDSAIEGDLQSWLVKVGDVITQNKANDRPAVIVIEPCKHGIQLGGLCVLCGKDMTSVDYTGFSDSSRASIQMTHSAFGPTVSFEEAERIERETADHLLRSRKLSLIVDLDQTIVHATVDPTVGEWITEGEAWEARQAKKVEVAPHDSDDPDDGSSDDDECNPNWEALRDVKKFRLGPESFVPPSLRGAQQGKGKQKLVENEGCMYYIKPRPGWKEFLQEASTKYEMHVYTMGTRAYAEEVCAAIDPDGKIFGGRVLSRDESGSLTQKSLQRLFPCDTSMVVIIDDRADVWEWSPNLLKVVPYDFFVGIGDINSAFLPKLEPLTAASTSLPTSKPSETANGGSPSPVIVPEHTGAVDATVVGSTVPDEAESAKTATTKALMTRNNAALEAQLEERPLAKKQEALREHELHPDGPGVPAKKTPSPEPEKVPKKPLLKNDDGELDRVGKLLRYVHRRFFEAYDARSPENSRRKTGPSSKAYDVTRIIPRLRSEVLEGVHILFSSVIPLDTKPETTEIWRMAHMFGARCSTELTGDITHVVAAKRGTVKVDMARKRGGIKIVWLAWFTDCIAFWQRRDEKPYLLDDLPAVPIPSSSSPIHADHQISSDPDPDEDDWDEEPFEGILKDTGSLQLSAINWSDINDEVEAAMNESDDEDDNDDMKSVRSEDEWMEVATSSANNSPRLNRKRLRSVTPSDGGSQNGAGRVQDDDLRSPLSKRKKLAADRSGYSRLKEAISADELAFGSEGEPSRASPKMVMKNEMEEDEEDDEYEEEEEDDFLARALEEEWG</sequence>
<dbReference type="AlphaFoldDB" id="A0A0C9WSZ9"/>
<feature type="compositionally biased region" description="Acidic residues" evidence="7">
    <location>
        <begin position="701"/>
        <end position="711"/>
    </location>
</feature>
<dbReference type="STRING" id="1095629.A0A0C9WSZ9"/>
<evidence type="ECO:0000259" key="9">
    <source>
        <dbReference type="PROSITE" id="PS50969"/>
    </source>
</evidence>
<dbReference type="PANTHER" id="PTHR23081:SF36">
    <property type="entry name" value="RNA POLYMERASE II SUBUNIT A C-TERMINAL DOMAIN PHOSPHATASE"/>
    <property type="match status" value="1"/>
</dbReference>
<dbReference type="OrthoDB" id="10249888at2759"/>
<dbReference type="Gene3D" id="3.40.50.10190">
    <property type="entry name" value="BRCT domain"/>
    <property type="match status" value="1"/>
</dbReference>
<evidence type="ECO:0000256" key="6">
    <source>
        <dbReference type="RuleBase" id="RU366066"/>
    </source>
</evidence>
<evidence type="ECO:0000256" key="5">
    <source>
        <dbReference type="ARBA" id="ARBA00048336"/>
    </source>
</evidence>
<dbReference type="GO" id="GO:0005634">
    <property type="term" value="C:nucleus"/>
    <property type="evidence" value="ECO:0007669"/>
    <property type="project" value="UniProtKB-SubCell"/>
</dbReference>
<feature type="region of interest" description="Disordered" evidence="7">
    <location>
        <begin position="461"/>
        <end position="494"/>
    </location>
</feature>
<comment type="catalytic activity">
    <reaction evidence="4 6">
        <text>O-phospho-L-seryl-[protein] + H2O = L-seryl-[protein] + phosphate</text>
        <dbReference type="Rhea" id="RHEA:20629"/>
        <dbReference type="Rhea" id="RHEA-COMP:9863"/>
        <dbReference type="Rhea" id="RHEA-COMP:11604"/>
        <dbReference type="ChEBI" id="CHEBI:15377"/>
        <dbReference type="ChEBI" id="CHEBI:29999"/>
        <dbReference type="ChEBI" id="CHEBI:43474"/>
        <dbReference type="ChEBI" id="CHEBI:83421"/>
        <dbReference type="EC" id="3.1.3.16"/>
    </reaction>
</comment>
<dbReference type="InterPro" id="IPR039189">
    <property type="entry name" value="Fcp1"/>
</dbReference>